<dbReference type="EMBL" id="JBHUMX010000036">
    <property type="protein sequence ID" value="MFD2629519.1"/>
    <property type="molecule type" value="Genomic_DNA"/>
</dbReference>
<evidence type="ECO:0008006" key="4">
    <source>
        <dbReference type="Google" id="ProtNLM"/>
    </source>
</evidence>
<evidence type="ECO:0000313" key="2">
    <source>
        <dbReference type="EMBL" id="MFD2629519.1"/>
    </source>
</evidence>
<evidence type="ECO:0000256" key="1">
    <source>
        <dbReference type="SAM" id="Phobius"/>
    </source>
</evidence>
<keyword evidence="3" id="KW-1185">Reference proteome</keyword>
<accession>A0ABW5Q1M1</accession>
<name>A0ABW5Q1M1_9BACI</name>
<organism evidence="2 3">
    <name type="scientific">Oceanobacillus kapialis</name>
    <dbReference type="NCBI Taxonomy" id="481353"/>
    <lineage>
        <taxon>Bacteria</taxon>
        <taxon>Bacillati</taxon>
        <taxon>Bacillota</taxon>
        <taxon>Bacilli</taxon>
        <taxon>Bacillales</taxon>
        <taxon>Bacillaceae</taxon>
        <taxon>Oceanobacillus</taxon>
    </lineage>
</organism>
<dbReference type="RefSeq" id="WP_379562311.1">
    <property type="nucleotide sequence ID" value="NZ_JBHUMX010000036.1"/>
</dbReference>
<feature type="transmembrane region" description="Helical" evidence="1">
    <location>
        <begin position="9"/>
        <end position="31"/>
    </location>
</feature>
<keyword evidence="1" id="KW-0812">Transmembrane</keyword>
<keyword evidence="1" id="KW-0472">Membrane</keyword>
<sequence length="100" mass="10910">MKVTIQSTLIIIGLVVATILGISAQSISYYINEQIPFISLATSITVVTLLSIGLYIFIPISLFISKKLGKELATVFIVLAILIGLPTSGWSFFVWAMWMG</sequence>
<protein>
    <recommendedName>
        <fullName evidence="4">MFS transporter</fullName>
    </recommendedName>
</protein>
<gene>
    <name evidence="2" type="ORF">ACFSUN_12075</name>
</gene>
<evidence type="ECO:0000313" key="3">
    <source>
        <dbReference type="Proteomes" id="UP001597451"/>
    </source>
</evidence>
<dbReference type="Proteomes" id="UP001597451">
    <property type="component" value="Unassembled WGS sequence"/>
</dbReference>
<keyword evidence="1" id="KW-1133">Transmembrane helix</keyword>
<feature type="transmembrane region" description="Helical" evidence="1">
    <location>
        <begin position="72"/>
        <end position="98"/>
    </location>
</feature>
<feature type="transmembrane region" description="Helical" evidence="1">
    <location>
        <begin position="37"/>
        <end position="60"/>
    </location>
</feature>
<comment type="caution">
    <text evidence="2">The sequence shown here is derived from an EMBL/GenBank/DDBJ whole genome shotgun (WGS) entry which is preliminary data.</text>
</comment>
<reference evidence="3" key="1">
    <citation type="journal article" date="2019" name="Int. J. Syst. Evol. Microbiol.">
        <title>The Global Catalogue of Microorganisms (GCM) 10K type strain sequencing project: providing services to taxonomists for standard genome sequencing and annotation.</title>
        <authorList>
            <consortium name="The Broad Institute Genomics Platform"/>
            <consortium name="The Broad Institute Genome Sequencing Center for Infectious Disease"/>
            <person name="Wu L."/>
            <person name="Ma J."/>
        </authorList>
    </citation>
    <scope>NUCLEOTIDE SEQUENCE [LARGE SCALE GENOMIC DNA]</scope>
    <source>
        <strain evidence="3">TISTR 1858</strain>
    </source>
</reference>
<proteinExistence type="predicted"/>